<evidence type="ECO:0000256" key="1">
    <source>
        <dbReference type="ARBA" id="ARBA00011245"/>
    </source>
</evidence>
<dbReference type="EMBL" id="NEBY01000221">
    <property type="protein sequence ID" value="PRJ60407.1"/>
    <property type="molecule type" value="Genomic_DNA"/>
</dbReference>
<organism evidence="6 7">
    <name type="scientific">Haemophilus influenzae</name>
    <dbReference type="NCBI Taxonomy" id="727"/>
    <lineage>
        <taxon>Bacteria</taxon>
        <taxon>Pseudomonadati</taxon>
        <taxon>Pseudomonadota</taxon>
        <taxon>Gammaproteobacteria</taxon>
        <taxon>Pasteurellales</taxon>
        <taxon>Pasteurellaceae</taxon>
        <taxon>Haemophilus</taxon>
    </lineage>
</organism>
<accession>A0A2S9RPK3</accession>
<evidence type="ECO:0000313" key="6">
    <source>
        <dbReference type="EMBL" id="PRJ60407.1"/>
    </source>
</evidence>
<proteinExistence type="predicted"/>
<dbReference type="InterPro" id="IPR029046">
    <property type="entry name" value="LolA/LolB/LppX"/>
</dbReference>
<dbReference type="Gene3D" id="2.50.20.10">
    <property type="entry name" value="Lipoprotein localisation LolA/LolB/LppX"/>
    <property type="match status" value="1"/>
</dbReference>
<comment type="caution">
    <text evidence="6">The sequence shown here is derived from an EMBL/GenBank/DDBJ whole genome shotgun (WGS) entry which is preliminary data.</text>
</comment>
<evidence type="ECO:0000256" key="4">
    <source>
        <dbReference type="ARBA" id="ARBA00022927"/>
    </source>
</evidence>
<reference evidence="6 7" key="1">
    <citation type="submission" date="2017-04" db="EMBL/GenBank/DDBJ databases">
        <title>Haemophilus influenzae in COPD genome sequencing project.</title>
        <authorList>
            <person name="Murphy T.F."/>
            <person name="Kong Y."/>
            <person name="Nadendla S."/>
            <person name="Tettelin H."/>
            <person name="Pettigrew M."/>
        </authorList>
    </citation>
    <scope>NUCLEOTIDE SEQUENCE [LARGE SCALE GENOMIC DNA]</scope>
    <source>
        <strain evidence="6 7">56P127H1</strain>
    </source>
</reference>
<keyword evidence="4" id="KW-0653">Protein transport</keyword>
<keyword evidence="2" id="KW-0813">Transport</keyword>
<dbReference type="InterPro" id="IPR004564">
    <property type="entry name" value="OM_lipoprot_carrier_LolA-like"/>
</dbReference>
<name>A0A2S9RPK3_HAEIF</name>
<dbReference type="CDD" id="cd16325">
    <property type="entry name" value="LolA"/>
    <property type="match status" value="1"/>
</dbReference>
<evidence type="ECO:0000256" key="3">
    <source>
        <dbReference type="ARBA" id="ARBA00022729"/>
    </source>
</evidence>
<gene>
    <name evidence="6" type="primary">lolA_2</name>
    <name evidence="6" type="ORF">BV102_01807</name>
</gene>
<keyword evidence="3 5" id="KW-0732">Signal</keyword>
<keyword evidence="6" id="KW-0449">Lipoprotein</keyword>
<dbReference type="GO" id="GO:0015031">
    <property type="term" value="P:protein transport"/>
    <property type="evidence" value="ECO:0007669"/>
    <property type="project" value="UniProtKB-KW"/>
</dbReference>
<feature type="signal peptide" evidence="5">
    <location>
        <begin position="1"/>
        <end position="18"/>
    </location>
</feature>
<sequence length="190" mass="21774">MKKYLCLALLFISSAAMAFSEAELVQMLQKPENVQGNFVQQRFLKSLVKPITTSGQFSLVKNKGLLWQMQKPFVSRLKVSSEGIQQWNGVYWVNSQKFGQSEQIALFLNLLTGDVSGLSQHFEIILTGTEKQWRLKLLPRTLIMKQIFQSIQLQGDHLVKEIELSEVQGDRTLIQFSQLKINQPLVDFTQ</sequence>
<dbReference type="RefSeq" id="WP_105882230.1">
    <property type="nucleotide sequence ID" value="NZ_CP135761.1"/>
</dbReference>
<dbReference type="Pfam" id="PF03548">
    <property type="entry name" value="LolA"/>
    <property type="match status" value="1"/>
</dbReference>
<evidence type="ECO:0000256" key="5">
    <source>
        <dbReference type="SAM" id="SignalP"/>
    </source>
</evidence>
<evidence type="ECO:0000313" key="7">
    <source>
        <dbReference type="Proteomes" id="UP000238532"/>
    </source>
</evidence>
<dbReference type="SUPFAM" id="SSF89392">
    <property type="entry name" value="Prokaryotic lipoproteins and lipoprotein localization factors"/>
    <property type="match status" value="1"/>
</dbReference>
<feature type="chain" id="PRO_5015604007" evidence="5">
    <location>
        <begin position="19"/>
        <end position="190"/>
    </location>
</feature>
<dbReference type="AlphaFoldDB" id="A0A2S9RPK3"/>
<comment type="subunit">
    <text evidence="1">Monomer.</text>
</comment>
<evidence type="ECO:0000256" key="2">
    <source>
        <dbReference type="ARBA" id="ARBA00022448"/>
    </source>
</evidence>
<dbReference type="Proteomes" id="UP000238532">
    <property type="component" value="Unassembled WGS sequence"/>
</dbReference>
<protein>
    <submittedName>
        <fullName evidence="6">Outer-membrane lipoprotein carrier protein</fullName>
    </submittedName>
</protein>